<comment type="caution">
    <text evidence="1">The sequence shown here is derived from an EMBL/GenBank/DDBJ whole genome shotgun (WGS) entry which is preliminary data.</text>
</comment>
<proteinExistence type="predicted"/>
<dbReference type="RefSeq" id="WP_166108194.1">
    <property type="nucleotide sequence ID" value="NZ_JAADJT010000017.1"/>
</dbReference>
<keyword evidence="2" id="KW-1185">Reference proteome</keyword>
<gene>
    <name evidence="1" type="ORF">GW587_27910</name>
</gene>
<name>A0ABX0FUJ7_9BURK</name>
<dbReference type="Proteomes" id="UP000666369">
    <property type="component" value="Unassembled WGS sequence"/>
</dbReference>
<organism evidence="1 2">
    <name type="scientific">Duganella aceris</name>
    <dbReference type="NCBI Taxonomy" id="2703883"/>
    <lineage>
        <taxon>Bacteria</taxon>
        <taxon>Pseudomonadati</taxon>
        <taxon>Pseudomonadota</taxon>
        <taxon>Betaproteobacteria</taxon>
        <taxon>Burkholderiales</taxon>
        <taxon>Oxalobacteraceae</taxon>
        <taxon>Telluria group</taxon>
        <taxon>Duganella</taxon>
    </lineage>
</organism>
<evidence type="ECO:0000313" key="1">
    <source>
        <dbReference type="EMBL" id="NGZ88073.1"/>
    </source>
</evidence>
<reference evidence="2" key="1">
    <citation type="submission" date="2023-07" db="EMBL/GenBank/DDBJ databases">
        <title>Duganella aceri sp. nov., isolated from tree sap.</title>
        <authorList>
            <person name="Kim I.S."/>
        </authorList>
    </citation>
    <scope>NUCLEOTIDE SEQUENCE [LARGE SCALE GENOMIC DNA]</scope>
    <source>
        <strain evidence="2">SAP-35</strain>
    </source>
</reference>
<dbReference type="EMBL" id="JAADJT010000017">
    <property type="protein sequence ID" value="NGZ88073.1"/>
    <property type="molecule type" value="Genomic_DNA"/>
</dbReference>
<sequence length="82" mass="8523">MLTRDTDMIIEELINSSCGEAADPRCRHLLFHALHGLVRTAQAEQLRRLRSDVELATGGAAQMAAGGVSLTAGCGSGSTGPT</sequence>
<accession>A0ABX0FUJ7</accession>
<protein>
    <submittedName>
        <fullName evidence="1">Uncharacterized protein</fullName>
    </submittedName>
</protein>
<evidence type="ECO:0000313" key="2">
    <source>
        <dbReference type="Proteomes" id="UP000666369"/>
    </source>
</evidence>